<gene>
    <name evidence="2" type="ORF">AB6A40_011685</name>
</gene>
<name>A0ABD6EZS3_9BILA</name>
<feature type="domain" description="Thiolase N-terminal" evidence="1">
    <location>
        <begin position="7"/>
        <end position="44"/>
    </location>
</feature>
<dbReference type="Gene3D" id="3.40.47.10">
    <property type="match status" value="1"/>
</dbReference>
<keyword evidence="3" id="KW-1185">Reference proteome</keyword>
<dbReference type="Proteomes" id="UP001608902">
    <property type="component" value="Unassembled WGS sequence"/>
</dbReference>
<evidence type="ECO:0000259" key="1">
    <source>
        <dbReference type="Pfam" id="PF00108"/>
    </source>
</evidence>
<reference evidence="2 3" key="1">
    <citation type="submission" date="2024-08" db="EMBL/GenBank/DDBJ databases">
        <title>Gnathostoma spinigerum genome.</title>
        <authorList>
            <person name="Gonzalez-Bertolin B."/>
            <person name="Monzon S."/>
            <person name="Zaballos A."/>
            <person name="Jimenez P."/>
            <person name="Dekumyoy P."/>
            <person name="Varona S."/>
            <person name="Cuesta I."/>
            <person name="Sumanam S."/>
            <person name="Adisakwattana P."/>
            <person name="Gasser R.B."/>
            <person name="Hernandez-Gonzalez A."/>
            <person name="Young N.D."/>
            <person name="Perteguer M.J."/>
        </authorList>
    </citation>
    <scope>NUCLEOTIDE SEQUENCE [LARGE SCALE GENOMIC DNA]</scope>
    <source>
        <strain evidence="2">AL3</strain>
        <tissue evidence="2">Liver</tissue>
    </source>
</reference>
<sequence>MATRTGIFIVGAKRTAFGTFGGSLKNKTATDLAEIAGRAALEHA</sequence>
<dbReference type="EMBL" id="JBGFUD010024973">
    <property type="protein sequence ID" value="MFH4984976.1"/>
    <property type="molecule type" value="Genomic_DNA"/>
</dbReference>
<dbReference type="InterPro" id="IPR016039">
    <property type="entry name" value="Thiolase-like"/>
</dbReference>
<evidence type="ECO:0000313" key="3">
    <source>
        <dbReference type="Proteomes" id="UP001608902"/>
    </source>
</evidence>
<dbReference type="Pfam" id="PF00108">
    <property type="entry name" value="Thiolase_N"/>
    <property type="match status" value="1"/>
</dbReference>
<comment type="caution">
    <text evidence="2">The sequence shown here is derived from an EMBL/GenBank/DDBJ whole genome shotgun (WGS) entry which is preliminary data.</text>
</comment>
<accession>A0ABD6EZS3</accession>
<organism evidence="2 3">
    <name type="scientific">Gnathostoma spinigerum</name>
    <dbReference type="NCBI Taxonomy" id="75299"/>
    <lineage>
        <taxon>Eukaryota</taxon>
        <taxon>Metazoa</taxon>
        <taxon>Ecdysozoa</taxon>
        <taxon>Nematoda</taxon>
        <taxon>Chromadorea</taxon>
        <taxon>Rhabditida</taxon>
        <taxon>Spirurina</taxon>
        <taxon>Gnathostomatomorpha</taxon>
        <taxon>Gnathostomatoidea</taxon>
        <taxon>Gnathostomatidae</taxon>
        <taxon>Gnathostoma</taxon>
    </lineage>
</organism>
<evidence type="ECO:0000313" key="2">
    <source>
        <dbReference type="EMBL" id="MFH4984976.1"/>
    </source>
</evidence>
<dbReference type="AlphaFoldDB" id="A0ABD6EZS3"/>
<dbReference type="InterPro" id="IPR020616">
    <property type="entry name" value="Thiolase_N"/>
</dbReference>
<proteinExistence type="predicted"/>
<protein>
    <recommendedName>
        <fullName evidence="1">Thiolase N-terminal domain-containing protein</fullName>
    </recommendedName>
</protein>
<feature type="non-terminal residue" evidence="2">
    <location>
        <position position="44"/>
    </location>
</feature>
<dbReference type="SUPFAM" id="SSF53901">
    <property type="entry name" value="Thiolase-like"/>
    <property type="match status" value="1"/>
</dbReference>